<accession>A0A2T5UQZ7</accession>
<dbReference type="Proteomes" id="UP000244081">
    <property type="component" value="Unassembled WGS sequence"/>
</dbReference>
<keyword evidence="1" id="KW-0472">Membrane</keyword>
<comment type="caution">
    <text evidence="2">The sequence shown here is derived from an EMBL/GenBank/DDBJ whole genome shotgun (WGS) entry which is preliminary data.</text>
</comment>
<feature type="transmembrane region" description="Helical" evidence="1">
    <location>
        <begin position="93"/>
        <end position="112"/>
    </location>
</feature>
<keyword evidence="1" id="KW-0812">Transmembrane</keyword>
<proteinExistence type="predicted"/>
<dbReference type="OrthoDB" id="8368387at2"/>
<evidence type="ECO:0000313" key="2">
    <source>
        <dbReference type="EMBL" id="PTW53935.1"/>
    </source>
</evidence>
<protein>
    <submittedName>
        <fullName evidence="2">Uncharacterized protein DUF1515</fullName>
    </submittedName>
</protein>
<evidence type="ECO:0000313" key="3">
    <source>
        <dbReference type="Proteomes" id="UP000244081"/>
    </source>
</evidence>
<dbReference type="RefSeq" id="WP_107992067.1">
    <property type="nucleotide sequence ID" value="NZ_QAYG01000015.1"/>
</dbReference>
<dbReference type="Pfam" id="PF07439">
    <property type="entry name" value="DUF1515"/>
    <property type="match status" value="1"/>
</dbReference>
<dbReference type="EMBL" id="QAYG01000015">
    <property type="protein sequence ID" value="PTW53935.1"/>
    <property type="molecule type" value="Genomic_DNA"/>
</dbReference>
<reference evidence="2 3" key="1">
    <citation type="submission" date="2018-04" db="EMBL/GenBank/DDBJ databases">
        <title>Genomic Encyclopedia of Archaeal and Bacterial Type Strains, Phase II (KMG-II): from individual species to whole genera.</title>
        <authorList>
            <person name="Goeker M."/>
        </authorList>
    </citation>
    <scope>NUCLEOTIDE SEQUENCE [LARGE SCALE GENOMIC DNA]</scope>
    <source>
        <strain evidence="2 3">DSM 23382</strain>
    </source>
</reference>
<dbReference type="AlphaFoldDB" id="A0A2T5UQZ7"/>
<keyword evidence="3" id="KW-1185">Reference proteome</keyword>
<keyword evidence="1" id="KW-1133">Transmembrane helix</keyword>
<name>A0A2T5UQZ7_9HYPH</name>
<organism evidence="2 3">
    <name type="scientific">Breoghania corrubedonensis</name>
    <dbReference type="NCBI Taxonomy" id="665038"/>
    <lineage>
        <taxon>Bacteria</taxon>
        <taxon>Pseudomonadati</taxon>
        <taxon>Pseudomonadota</taxon>
        <taxon>Alphaproteobacteria</taxon>
        <taxon>Hyphomicrobiales</taxon>
        <taxon>Stappiaceae</taxon>
        <taxon>Breoghania</taxon>
    </lineage>
</organism>
<dbReference type="InterPro" id="IPR010889">
    <property type="entry name" value="DUF1515"/>
</dbReference>
<sequence length="121" mass="13294">MTDPLHDIQRELGRLIGLVEGIKDDQEKETRRASTSRRDLHAKVDAVKERAEDAAHAADAAKTAADTANAKIEKDIMPVIDEVRRWKFAGMTWLAIAGVAGASVLAFVIWAWDVIRAKFGG</sequence>
<gene>
    <name evidence="2" type="ORF">C8N35_11555</name>
</gene>
<evidence type="ECO:0000256" key="1">
    <source>
        <dbReference type="SAM" id="Phobius"/>
    </source>
</evidence>